<dbReference type="RefSeq" id="WP_123100103.1">
    <property type="nucleotide sequence ID" value="NZ_RIBZ01000171.1"/>
</dbReference>
<comment type="caution">
    <text evidence="2">The sequence shown here is derived from an EMBL/GenBank/DDBJ whole genome shotgun (WGS) entry which is preliminary data.</text>
</comment>
<organism evidence="2 3">
    <name type="scientific">Streptomyces botrytidirepellens</name>
    <dbReference type="NCBI Taxonomy" id="2486417"/>
    <lineage>
        <taxon>Bacteria</taxon>
        <taxon>Bacillati</taxon>
        <taxon>Actinomycetota</taxon>
        <taxon>Actinomycetes</taxon>
        <taxon>Kitasatosporales</taxon>
        <taxon>Streptomycetaceae</taxon>
        <taxon>Streptomyces</taxon>
    </lineage>
</organism>
<dbReference type="Proteomes" id="UP000275401">
    <property type="component" value="Unassembled WGS sequence"/>
</dbReference>
<accession>A0A3M8WE70</accession>
<dbReference type="InterPro" id="IPR025159">
    <property type="entry name" value="AbiEi_N"/>
</dbReference>
<dbReference type="AlphaFoldDB" id="A0A3M8WE70"/>
<gene>
    <name evidence="2" type="ORF">EEJ42_13010</name>
</gene>
<name>A0A3M8WE70_9ACTN</name>
<keyword evidence="3" id="KW-1185">Reference proteome</keyword>
<evidence type="ECO:0000259" key="1">
    <source>
        <dbReference type="Pfam" id="PF13338"/>
    </source>
</evidence>
<dbReference type="EMBL" id="RIBZ01000171">
    <property type="protein sequence ID" value="RNG27760.1"/>
    <property type="molecule type" value="Genomic_DNA"/>
</dbReference>
<dbReference type="Pfam" id="PF13338">
    <property type="entry name" value="AbiEi_4"/>
    <property type="match status" value="1"/>
</dbReference>
<evidence type="ECO:0000313" key="3">
    <source>
        <dbReference type="Proteomes" id="UP000275401"/>
    </source>
</evidence>
<protein>
    <recommendedName>
        <fullName evidence="1">AbiEi antitoxin N-terminal domain-containing protein</fullName>
    </recommendedName>
</protein>
<proteinExistence type="predicted"/>
<feature type="domain" description="AbiEi antitoxin N-terminal" evidence="1">
    <location>
        <begin position="16"/>
        <end position="56"/>
    </location>
</feature>
<evidence type="ECO:0000313" key="2">
    <source>
        <dbReference type="EMBL" id="RNG27760.1"/>
    </source>
</evidence>
<sequence>MDYVERLVRLGRLTTEQWGLVTAEQARQVGVDASALAEFSKAGLLSRAGEGVFQLAGAPLPAHLDIKVAWLRLEPDRLAWHRQSGASGVVSHSSACLMHGLGDLPTGVVEFLTEPGADASRAAGVRFHHVPRMDSGQITLIDGLPVTAVERTIQDLLRAGLDGGHIGGVVADAVRRGLVDRHALASHIAPFAAEYQLPFPAGGFELMDHLLAAAGERFPLSADG</sequence>
<reference evidence="2 3" key="1">
    <citation type="submission" date="2018-11" db="EMBL/GenBank/DDBJ databases">
        <title>The Potential of Streptomyces as Biocontrol Agents against the Tomato grey mould, Botrytis cinerea (Gray mold) Frontiers in Microbiology.</title>
        <authorList>
            <person name="Li D."/>
        </authorList>
    </citation>
    <scope>NUCLEOTIDE SEQUENCE [LARGE SCALE GENOMIC DNA]</scope>
    <source>
        <strain evidence="2 3">NEAU-LD23</strain>
    </source>
</reference>